<gene>
    <name evidence="1" type="ORF">DVH24_033511</name>
</gene>
<reference evidence="1 2" key="1">
    <citation type="submission" date="2018-10" db="EMBL/GenBank/DDBJ databases">
        <title>A high-quality apple genome assembly.</title>
        <authorList>
            <person name="Hu J."/>
        </authorList>
    </citation>
    <scope>NUCLEOTIDE SEQUENCE [LARGE SCALE GENOMIC DNA]</scope>
    <source>
        <strain evidence="2">cv. HFTH1</strain>
        <tissue evidence="1">Young leaf</tissue>
    </source>
</reference>
<keyword evidence="2" id="KW-1185">Reference proteome</keyword>
<accession>A0A498JCP9</accession>
<dbReference type="AlphaFoldDB" id="A0A498JCP9"/>
<sequence length="279" mass="31659">MPCPLLIVLPLGKKDASGLYDKPFPHYHSLGEIYAKDRVVGANAGNADDDEEEVRLEDANVNQHEGEDESGNDFDTSFLVPNTQQQRNAESNTSNISRKRARVADEMAKQFSIMAKAIADVGPKIDGLVHALSTDINLTEMQQKLDSELTKMEFLSPMDLFKVTNFLAKEHDLLRVFFNMSDERKSAYVTTLLIILLLNAESVCYFMQNQFVTQCRINLLLHAESVCYFIQNQFVTQCRIIYKIFDLGQGHFSNHTGLYSDSAELVNSFMELYSDSRQF</sequence>
<evidence type="ECO:0000313" key="2">
    <source>
        <dbReference type="Proteomes" id="UP000290289"/>
    </source>
</evidence>
<protein>
    <submittedName>
        <fullName evidence="1">Uncharacterized protein</fullName>
    </submittedName>
</protein>
<dbReference type="EMBL" id="RDQH01000334">
    <property type="protein sequence ID" value="RXH92615.1"/>
    <property type="molecule type" value="Genomic_DNA"/>
</dbReference>
<dbReference type="PANTHER" id="PTHR46250">
    <property type="entry name" value="MYB/SANT-LIKE DNA-BINDING DOMAIN PROTEIN-RELATED"/>
    <property type="match status" value="1"/>
</dbReference>
<name>A0A498JCP9_MALDO</name>
<evidence type="ECO:0000313" key="1">
    <source>
        <dbReference type="EMBL" id="RXH92615.1"/>
    </source>
</evidence>
<organism evidence="1 2">
    <name type="scientific">Malus domestica</name>
    <name type="common">Apple</name>
    <name type="synonym">Pyrus malus</name>
    <dbReference type="NCBI Taxonomy" id="3750"/>
    <lineage>
        <taxon>Eukaryota</taxon>
        <taxon>Viridiplantae</taxon>
        <taxon>Streptophyta</taxon>
        <taxon>Embryophyta</taxon>
        <taxon>Tracheophyta</taxon>
        <taxon>Spermatophyta</taxon>
        <taxon>Magnoliopsida</taxon>
        <taxon>eudicotyledons</taxon>
        <taxon>Gunneridae</taxon>
        <taxon>Pentapetalae</taxon>
        <taxon>rosids</taxon>
        <taxon>fabids</taxon>
        <taxon>Rosales</taxon>
        <taxon>Rosaceae</taxon>
        <taxon>Amygdaloideae</taxon>
        <taxon>Maleae</taxon>
        <taxon>Malus</taxon>
    </lineage>
</organism>
<dbReference type="PANTHER" id="PTHR46250:SF15">
    <property type="entry name" value="OS01G0523800 PROTEIN"/>
    <property type="match status" value="1"/>
</dbReference>
<dbReference type="Proteomes" id="UP000290289">
    <property type="component" value="Chromosome 8"/>
</dbReference>
<proteinExistence type="predicted"/>
<comment type="caution">
    <text evidence="1">The sequence shown here is derived from an EMBL/GenBank/DDBJ whole genome shotgun (WGS) entry which is preliminary data.</text>
</comment>